<dbReference type="RefSeq" id="WP_054554028.1">
    <property type="nucleotide sequence ID" value="NZ_JAQPZS010000036.1"/>
</dbReference>
<dbReference type="AlphaFoldDB" id="A0A0P7DNS5"/>
<sequence length="115" mass="13712">MNVDDIYNSVAQNMLVNIGRQEWSKAVIEVEYYGDDALKMKGGFHQKNTDFTSFKFRNFDRKIVNDFQQLHEITTENDSNKWNRAVFYLKPTGEFNIDFSWDQELADEIEWLNDE</sequence>
<dbReference type="InterPro" id="IPR006728">
    <property type="entry name" value="YezG-like"/>
</dbReference>
<name>A0A0P7DNS5_9GAMM</name>
<proteinExistence type="predicted"/>
<dbReference type="PATRIC" id="fig|570156.3.peg.1141"/>
<comment type="caution">
    <text evidence="1">The sequence shown here is derived from an EMBL/GenBank/DDBJ whole genome shotgun (WGS) entry which is preliminary data.</text>
</comment>
<accession>A0A0P7DNS5</accession>
<evidence type="ECO:0000313" key="4">
    <source>
        <dbReference type="Proteomes" id="UP001377972"/>
    </source>
</evidence>
<dbReference type="SUPFAM" id="SSF160424">
    <property type="entry name" value="BH3703-like"/>
    <property type="match status" value="1"/>
</dbReference>
<organism evidence="1 3">
    <name type="scientific">Pseudoalteromonas lipolytica</name>
    <dbReference type="NCBI Taxonomy" id="570156"/>
    <lineage>
        <taxon>Bacteria</taxon>
        <taxon>Pseudomonadati</taxon>
        <taxon>Pseudomonadota</taxon>
        <taxon>Gammaproteobacteria</taxon>
        <taxon>Alteromonadales</taxon>
        <taxon>Pseudoalteromonadaceae</taxon>
        <taxon>Pseudoalteromonas</taxon>
    </lineage>
</organism>
<evidence type="ECO:0000313" key="2">
    <source>
        <dbReference type="EMBL" id="MEJ6498551.1"/>
    </source>
</evidence>
<dbReference type="STRING" id="570156.AOG27_16095"/>
<gene>
    <name evidence="1" type="ORF">AOG27_16095</name>
    <name evidence="2" type="ORF">PQI24_21210</name>
</gene>
<dbReference type="EMBL" id="JAQPZS010000036">
    <property type="protein sequence ID" value="MEJ6498551.1"/>
    <property type="molecule type" value="Genomic_DNA"/>
</dbReference>
<dbReference type="OrthoDB" id="6197240at2"/>
<reference evidence="2 4" key="2">
    <citation type="submission" date="2023-01" db="EMBL/GenBank/DDBJ databases">
        <title>Trichodesmium-associated heterotrophic epibiont bacteria.</title>
        <authorList>
            <person name="Cleveland C.S."/>
            <person name="Webb E.A."/>
        </authorList>
    </citation>
    <scope>NUCLEOTIDE SEQUENCE [LARGE SCALE GENOMIC DNA]</scope>
    <source>
        <strain evidence="2 4">USCH2</strain>
    </source>
</reference>
<dbReference type="InterPro" id="IPR036170">
    <property type="entry name" value="YezG-like_sf"/>
</dbReference>
<dbReference type="Proteomes" id="UP000050378">
    <property type="component" value="Unassembled WGS sequence"/>
</dbReference>
<dbReference type="Proteomes" id="UP001377972">
    <property type="component" value="Unassembled WGS sequence"/>
</dbReference>
<dbReference type="Gene3D" id="3.30.500.20">
    <property type="entry name" value="BH3703-like domains"/>
    <property type="match status" value="1"/>
</dbReference>
<reference evidence="1 3" key="1">
    <citation type="submission" date="2015-09" db="EMBL/GenBank/DDBJ databases">
        <title>Draft Genome Sequence of Pseudoalteromonas lipolytica UCD-48B.</title>
        <authorList>
            <person name="Krusor M."/>
            <person name="Coil D.A."/>
            <person name="Lang J.M."/>
            <person name="Eisen J.A."/>
            <person name="Alexiev A."/>
        </authorList>
    </citation>
    <scope>NUCLEOTIDE SEQUENCE [LARGE SCALE GENOMIC DNA]</scope>
    <source>
        <strain evidence="1 3">UCD-48B</strain>
    </source>
</reference>
<protein>
    <submittedName>
        <fullName evidence="2">DUF600 family protein</fullName>
    </submittedName>
</protein>
<dbReference type="Pfam" id="PF04634">
    <property type="entry name" value="YezG-like"/>
    <property type="match status" value="1"/>
</dbReference>
<dbReference type="EMBL" id="LJTC01000011">
    <property type="protein sequence ID" value="KPM82503.1"/>
    <property type="molecule type" value="Genomic_DNA"/>
</dbReference>
<evidence type="ECO:0000313" key="3">
    <source>
        <dbReference type="Proteomes" id="UP000050378"/>
    </source>
</evidence>
<evidence type="ECO:0000313" key="1">
    <source>
        <dbReference type="EMBL" id="KPM82503.1"/>
    </source>
</evidence>
<keyword evidence="4" id="KW-1185">Reference proteome</keyword>